<evidence type="ECO:0000256" key="2">
    <source>
        <dbReference type="ARBA" id="ARBA00022475"/>
    </source>
</evidence>
<comment type="subcellular location">
    <subcellularLocation>
        <location evidence="1">Cell inner membrane</location>
        <topology evidence="1">Multi-pass membrane protein</topology>
    </subcellularLocation>
</comment>
<keyword evidence="2" id="KW-1003">Cell membrane</keyword>
<feature type="transmembrane region" description="Helical" evidence="7">
    <location>
        <begin position="240"/>
        <end position="256"/>
    </location>
</feature>
<feature type="transmembrane region" description="Helical" evidence="7">
    <location>
        <begin position="365"/>
        <end position="385"/>
    </location>
</feature>
<feature type="transmembrane region" description="Helical" evidence="7">
    <location>
        <begin position="137"/>
        <end position="159"/>
    </location>
</feature>
<keyword evidence="4 7" id="KW-0812">Transmembrane</keyword>
<feature type="transmembrane region" description="Helical" evidence="7">
    <location>
        <begin position="92"/>
        <end position="116"/>
    </location>
</feature>
<keyword evidence="5 7" id="KW-1133">Transmembrane helix</keyword>
<sequence>MVVLLLGLMFGFLFLGFPLMFAMIIAPLVVLIREFPLIQPMLITQQTIAGVSPYTLLAVPMFIFAADIMSTGETADRLLNMVDKFVGHMSGGLAITTGATCTLFGAISGSTQATLVAVGKTMHKKMSEAGYDISHTLALLMSSANIALLIPPSITMIMYAVVTGTSVGELFIAGIGPGIIVFLLFAAFDYIYAKVKKIPTTEKATWGERFDSMKEAIWPLGFPVIVLGGFYTGIFSPTEAAAVSVLYAALIELFIFKSVKFKELPEIALSTGVVTATVFILVAGGQAFSWVITFAQIPQMLTSGVLGADPSATFVLFAISIFFFVSCMFVDSIPVILILTPIFYPVAMKAGVDPIHLGIIATMQAGIGAITPPFGCNIFTASAVFDEDFITVVKGVWPYMLLFLSASILMVLFPSLALFFRDLVYF</sequence>
<feature type="transmembrane region" description="Helical" evidence="7">
    <location>
        <begin position="312"/>
        <end position="344"/>
    </location>
</feature>
<keyword evidence="3" id="KW-0997">Cell inner membrane</keyword>
<evidence type="ECO:0000313" key="9">
    <source>
        <dbReference type="EMBL" id="SDJ16005.1"/>
    </source>
</evidence>
<evidence type="ECO:0000256" key="4">
    <source>
        <dbReference type="ARBA" id="ARBA00022692"/>
    </source>
</evidence>
<evidence type="ECO:0000259" key="8">
    <source>
        <dbReference type="Pfam" id="PF06808"/>
    </source>
</evidence>
<evidence type="ECO:0000256" key="1">
    <source>
        <dbReference type="ARBA" id="ARBA00004429"/>
    </source>
</evidence>
<dbReference type="Pfam" id="PF06808">
    <property type="entry name" value="DctM"/>
    <property type="match status" value="1"/>
</dbReference>
<reference evidence="9 10" key="1">
    <citation type="submission" date="2016-10" db="EMBL/GenBank/DDBJ databases">
        <authorList>
            <person name="de Groot N.N."/>
        </authorList>
    </citation>
    <scope>NUCLEOTIDE SEQUENCE [LARGE SCALE GENOMIC DNA]</scope>
    <source>
        <strain evidence="9 10">WG7</strain>
    </source>
</reference>
<dbReference type="InterPro" id="IPR004681">
    <property type="entry name" value="TRAP_DctM"/>
</dbReference>
<dbReference type="Proteomes" id="UP000198945">
    <property type="component" value="Unassembled WGS sequence"/>
</dbReference>
<dbReference type="NCBIfam" id="TIGR00786">
    <property type="entry name" value="dctM"/>
    <property type="match status" value="1"/>
</dbReference>
<evidence type="ECO:0000256" key="3">
    <source>
        <dbReference type="ARBA" id="ARBA00022519"/>
    </source>
</evidence>
<feature type="transmembrane region" description="Helical" evidence="7">
    <location>
        <begin position="216"/>
        <end position="234"/>
    </location>
</feature>
<dbReference type="PANTHER" id="PTHR33362:SF5">
    <property type="entry name" value="C4-DICARBOXYLATE TRAP TRANSPORTER LARGE PERMEASE PROTEIN DCTM"/>
    <property type="match status" value="1"/>
</dbReference>
<evidence type="ECO:0000256" key="5">
    <source>
        <dbReference type="ARBA" id="ARBA00022989"/>
    </source>
</evidence>
<feature type="transmembrane region" description="Helical" evidence="7">
    <location>
        <begin position="53"/>
        <end position="72"/>
    </location>
</feature>
<dbReference type="PIRSF" id="PIRSF006066">
    <property type="entry name" value="HI0050"/>
    <property type="match status" value="1"/>
</dbReference>
<accession>A0A1G8RHL9</accession>
<dbReference type="PANTHER" id="PTHR33362">
    <property type="entry name" value="SIALIC ACID TRAP TRANSPORTER PERMEASE PROTEIN SIAT-RELATED"/>
    <property type="match status" value="1"/>
</dbReference>
<feature type="transmembrane region" description="Helical" evidence="7">
    <location>
        <begin position="171"/>
        <end position="195"/>
    </location>
</feature>
<gene>
    <name evidence="9" type="ORF">SAMN04515654_1315</name>
</gene>
<dbReference type="GO" id="GO:0022857">
    <property type="term" value="F:transmembrane transporter activity"/>
    <property type="evidence" value="ECO:0007669"/>
    <property type="project" value="TreeGrafter"/>
</dbReference>
<proteinExistence type="predicted"/>
<feature type="transmembrane region" description="Helical" evidence="7">
    <location>
        <begin position="397"/>
        <end position="420"/>
    </location>
</feature>
<dbReference type="RefSeq" id="WP_089717530.1">
    <property type="nucleotide sequence ID" value="NZ_FNEH01000031.1"/>
</dbReference>
<dbReference type="InterPro" id="IPR010656">
    <property type="entry name" value="DctM"/>
</dbReference>
<dbReference type="AlphaFoldDB" id="A0A1G8RHL9"/>
<protein>
    <submittedName>
        <fullName evidence="9">TRAP transporter, DctM subunit</fullName>
    </submittedName>
</protein>
<feature type="transmembrane region" description="Helical" evidence="7">
    <location>
        <begin position="268"/>
        <end position="292"/>
    </location>
</feature>
<dbReference type="GO" id="GO:0005886">
    <property type="term" value="C:plasma membrane"/>
    <property type="evidence" value="ECO:0007669"/>
    <property type="project" value="UniProtKB-SubCell"/>
</dbReference>
<feature type="domain" description="TRAP C4-dicarboxylate transport system permease DctM subunit" evidence="8">
    <location>
        <begin position="6"/>
        <end position="415"/>
    </location>
</feature>
<keyword evidence="6 7" id="KW-0472">Membrane</keyword>
<evidence type="ECO:0000256" key="6">
    <source>
        <dbReference type="ARBA" id="ARBA00023136"/>
    </source>
</evidence>
<organism evidence="9 10">
    <name type="scientific">Halanaerobium congolense</name>
    <dbReference type="NCBI Taxonomy" id="54121"/>
    <lineage>
        <taxon>Bacteria</taxon>
        <taxon>Bacillati</taxon>
        <taxon>Bacillota</taxon>
        <taxon>Clostridia</taxon>
        <taxon>Halanaerobiales</taxon>
        <taxon>Halanaerobiaceae</taxon>
        <taxon>Halanaerobium</taxon>
    </lineage>
</organism>
<dbReference type="EMBL" id="FNEH01000031">
    <property type="protein sequence ID" value="SDJ16005.1"/>
    <property type="molecule type" value="Genomic_DNA"/>
</dbReference>
<evidence type="ECO:0000256" key="7">
    <source>
        <dbReference type="SAM" id="Phobius"/>
    </source>
</evidence>
<feature type="transmembrane region" description="Helical" evidence="7">
    <location>
        <begin position="6"/>
        <end position="32"/>
    </location>
</feature>
<name>A0A1G8RHL9_9FIRM</name>
<evidence type="ECO:0000313" key="10">
    <source>
        <dbReference type="Proteomes" id="UP000198945"/>
    </source>
</evidence>